<keyword evidence="2" id="KW-1184">Jasmonic acid signaling pathway</keyword>
<dbReference type="eggNOG" id="ENOG502QWBC">
    <property type="taxonomic scope" value="Eukaryota"/>
</dbReference>
<evidence type="ECO:0000259" key="4">
    <source>
        <dbReference type="PROSITE" id="PS51320"/>
    </source>
</evidence>
<dbReference type="PROSITE" id="PS51320">
    <property type="entry name" value="TIFY"/>
    <property type="match status" value="1"/>
</dbReference>
<dbReference type="GO" id="GO:0031347">
    <property type="term" value="P:regulation of defense response"/>
    <property type="evidence" value="ECO:0007669"/>
    <property type="project" value="UniProtKB-UniRule"/>
</dbReference>
<keyword evidence="2" id="KW-0539">Nucleus</keyword>
<feature type="compositionally biased region" description="Polar residues" evidence="3">
    <location>
        <begin position="324"/>
        <end position="335"/>
    </location>
</feature>
<protein>
    <recommendedName>
        <fullName evidence="2">Protein TIFY</fullName>
    </recommendedName>
    <alternativeName>
        <fullName evidence="2">Jasmonate ZIM domain-containing protein</fullName>
    </alternativeName>
</protein>
<keyword evidence="6" id="KW-1185">Reference proteome</keyword>
<feature type="compositionally biased region" description="Polar residues" evidence="3">
    <location>
        <begin position="67"/>
        <end position="81"/>
    </location>
</feature>
<dbReference type="STRING" id="981085.W9SEG9"/>
<dbReference type="PANTHER" id="PTHR33077:SF60">
    <property type="entry name" value="TIFY DOMAIN-CONTAINING PROTEIN"/>
    <property type="match status" value="1"/>
</dbReference>
<evidence type="ECO:0000313" key="5">
    <source>
        <dbReference type="EMBL" id="EXC43838.1"/>
    </source>
</evidence>
<dbReference type="Proteomes" id="UP000030645">
    <property type="component" value="Unassembled WGS sequence"/>
</dbReference>
<accession>W9SEG9</accession>
<feature type="region of interest" description="Disordered" evidence="3">
    <location>
        <begin position="67"/>
        <end position="118"/>
    </location>
</feature>
<dbReference type="AlphaFoldDB" id="W9SEG9"/>
<dbReference type="EMBL" id="KE622364">
    <property type="protein sequence ID" value="EXC43838.1"/>
    <property type="molecule type" value="Genomic_DNA"/>
</dbReference>
<comment type="subcellular location">
    <subcellularLocation>
        <location evidence="2">Nucleus</location>
    </subcellularLocation>
</comment>
<proteinExistence type="inferred from homology"/>
<dbReference type="SMART" id="SM00979">
    <property type="entry name" value="TIFY"/>
    <property type="match status" value="1"/>
</dbReference>
<feature type="region of interest" description="Disordered" evidence="3">
    <location>
        <begin position="236"/>
        <end position="262"/>
    </location>
</feature>
<evidence type="ECO:0000256" key="1">
    <source>
        <dbReference type="ARBA" id="ARBA00008614"/>
    </source>
</evidence>
<evidence type="ECO:0000313" key="6">
    <source>
        <dbReference type="Proteomes" id="UP000030645"/>
    </source>
</evidence>
<dbReference type="PANTHER" id="PTHR33077">
    <property type="entry name" value="PROTEIN TIFY 4A-RELATED-RELATED"/>
    <property type="match status" value="1"/>
</dbReference>
<comment type="domain">
    <text evidence="2">The jas domain is required for interaction with COI1.</text>
</comment>
<feature type="region of interest" description="Disordered" evidence="3">
    <location>
        <begin position="306"/>
        <end position="335"/>
    </location>
</feature>
<evidence type="ECO:0000256" key="2">
    <source>
        <dbReference type="RuleBase" id="RU369065"/>
    </source>
</evidence>
<dbReference type="GO" id="GO:0005634">
    <property type="term" value="C:nucleus"/>
    <property type="evidence" value="ECO:0007669"/>
    <property type="project" value="UniProtKB-SubCell"/>
</dbReference>
<feature type="domain" description="Tify" evidence="4">
    <location>
        <begin position="159"/>
        <end position="194"/>
    </location>
</feature>
<sequence length="335" mass="36532">MQPGEAVSRSALDKPLHLLTEDDISQLTREDCRRFLIQKGMRRPSWNKSQAIQQVISLKALLETTSDSNADGEQGKLQNLTPKHGHSDSDAPDTEASVLNEESVPNPDVSGDKIADPQNDSVSPRFVVMTVPKYESSVPAHALVDVAIAGMLVNIVEVTNEPVGQMTIFYSGKVNVFDDISGEKARIIMQLAASPLFLPHAAPSEVISALWPFQSQLQAAGIKLVSTSPTVISQKLQTDKDQVHREGNNKSPEDNPATSRKASVQRFLEKKKDRFKHKGKVAVPSSASLDVYLNHVEGDQLLTAQLNLSDATSPSQPQPPQMPTRSNSVGNNYNK</sequence>
<comment type="function">
    <text evidence="2">Repressor of jasmonate responses.</text>
</comment>
<dbReference type="InterPro" id="IPR040390">
    <property type="entry name" value="TIFY/JAZ"/>
</dbReference>
<comment type="similarity">
    <text evidence="1 2">Belongs to the TIFY/JAZ family.</text>
</comment>
<dbReference type="Pfam" id="PF06200">
    <property type="entry name" value="tify"/>
    <property type="match status" value="1"/>
</dbReference>
<name>W9SEG9_9ROSA</name>
<dbReference type="InterPro" id="IPR010399">
    <property type="entry name" value="Tify_dom"/>
</dbReference>
<evidence type="ECO:0000256" key="3">
    <source>
        <dbReference type="SAM" id="MobiDB-lite"/>
    </source>
</evidence>
<dbReference type="GO" id="GO:2000022">
    <property type="term" value="P:regulation of jasmonic acid mediated signaling pathway"/>
    <property type="evidence" value="ECO:0007669"/>
    <property type="project" value="UniProtKB-UniRule"/>
</dbReference>
<dbReference type="GO" id="GO:0009611">
    <property type="term" value="P:response to wounding"/>
    <property type="evidence" value="ECO:0007669"/>
    <property type="project" value="UniProtKB-UniRule"/>
</dbReference>
<organism evidence="5 6">
    <name type="scientific">Morus notabilis</name>
    <dbReference type="NCBI Taxonomy" id="981085"/>
    <lineage>
        <taxon>Eukaryota</taxon>
        <taxon>Viridiplantae</taxon>
        <taxon>Streptophyta</taxon>
        <taxon>Embryophyta</taxon>
        <taxon>Tracheophyta</taxon>
        <taxon>Spermatophyta</taxon>
        <taxon>Magnoliopsida</taxon>
        <taxon>eudicotyledons</taxon>
        <taxon>Gunneridae</taxon>
        <taxon>Pentapetalae</taxon>
        <taxon>rosids</taxon>
        <taxon>fabids</taxon>
        <taxon>Rosales</taxon>
        <taxon>Moraceae</taxon>
        <taxon>Moreae</taxon>
        <taxon>Morus</taxon>
    </lineage>
</organism>
<gene>
    <name evidence="5" type="ORF">L484_000578</name>
</gene>
<reference evidence="6" key="1">
    <citation type="submission" date="2013-01" db="EMBL/GenBank/DDBJ databases">
        <title>Draft Genome Sequence of a Mulberry Tree, Morus notabilis C.K. Schneid.</title>
        <authorList>
            <person name="He N."/>
            <person name="Zhao S."/>
        </authorList>
    </citation>
    <scope>NUCLEOTIDE SEQUENCE</scope>
</reference>
<feature type="compositionally biased region" description="Basic and acidic residues" evidence="3">
    <location>
        <begin position="237"/>
        <end position="253"/>
    </location>
</feature>